<dbReference type="PANTHER" id="PTHR34351">
    <property type="entry name" value="SLR1927 PROTEIN-RELATED"/>
    <property type="match status" value="1"/>
</dbReference>
<evidence type="ECO:0000259" key="2">
    <source>
        <dbReference type="Pfam" id="PF01882"/>
    </source>
</evidence>
<dbReference type="InterPro" id="IPR002881">
    <property type="entry name" value="DUF58"/>
</dbReference>
<dbReference type="PANTHER" id="PTHR34351:SF1">
    <property type="entry name" value="SLR1927 PROTEIN"/>
    <property type="match status" value="1"/>
</dbReference>
<keyword evidence="4" id="KW-1185">Reference proteome</keyword>
<keyword evidence="1" id="KW-1133">Transmembrane helix</keyword>
<keyword evidence="1" id="KW-0812">Transmembrane</keyword>
<proteinExistence type="predicted"/>
<dbReference type="EMBL" id="BAABIK010000013">
    <property type="protein sequence ID" value="GAA4942383.1"/>
    <property type="molecule type" value="Genomic_DNA"/>
</dbReference>
<organism evidence="3 4">
    <name type="scientific">Streptomonospora halophila</name>
    <dbReference type="NCBI Taxonomy" id="427369"/>
    <lineage>
        <taxon>Bacteria</taxon>
        <taxon>Bacillati</taxon>
        <taxon>Actinomycetota</taxon>
        <taxon>Actinomycetes</taxon>
        <taxon>Streptosporangiales</taxon>
        <taxon>Nocardiopsidaceae</taxon>
        <taxon>Streptomonospora</taxon>
    </lineage>
</organism>
<keyword evidence="1" id="KW-0472">Membrane</keyword>
<accession>A0ABP9GG99</accession>
<evidence type="ECO:0000313" key="3">
    <source>
        <dbReference type="EMBL" id="GAA4942383.1"/>
    </source>
</evidence>
<gene>
    <name evidence="3" type="ORF">GCM10023224_25940</name>
</gene>
<feature type="transmembrane region" description="Helical" evidence="1">
    <location>
        <begin position="47"/>
        <end position="65"/>
    </location>
</feature>
<dbReference type="Pfam" id="PF01882">
    <property type="entry name" value="DUF58"/>
    <property type="match status" value="1"/>
</dbReference>
<sequence>MAEAGGGDARERPGSGAVLPTARGWLVLAGGAALLVAGAGFGYRELLVLGAVPFAVVLVSVALVGRLRPMQVRRSVATPRVSPGDEVEVVLGTDEDGRGRGAHLLADRVAGPTGARSVELPATRSGDPRPTGYRLRAERRGVLDLGPLESRRRDPLGLAAARRVSGGTDRIWVHPRWETLGAMPVGRSDDPQGVFDGGRAGSVSFHTLRDYVAGDDVRHIHWRSTARQGKLMVREHLDTSHTRISVVADDRGGAAGDELAALDEVASAAASVVAAAVEGRWACELRLVGGRSVESTGRLAPMLDLLAEAHPNPGADLARELWRLRNRPFGDTAVLVSASITAAEARMFARLGEVYPRLVLIVLRRYGRPLGAVPGVTVVDAGDARDLAARWSGERWSA</sequence>
<name>A0ABP9GG99_9ACTN</name>
<evidence type="ECO:0000313" key="4">
    <source>
        <dbReference type="Proteomes" id="UP001499993"/>
    </source>
</evidence>
<protein>
    <recommendedName>
        <fullName evidence="2">DUF58 domain-containing protein</fullName>
    </recommendedName>
</protein>
<evidence type="ECO:0000256" key="1">
    <source>
        <dbReference type="SAM" id="Phobius"/>
    </source>
</evidence>
<reference evidence="4" key="1">
    <citation type="journal article" date="2019" name="Int. J. Syst. Evol. Microbiol.">
        <title>The Global Catalogue of Microorganisms (GCM) 10K type strain sequencing project: providing services to taxonomists for standard genome sequencing and annotation.</title>
        <authorList>
            <consortium name="The Broad Institute Genomics Platform"/>
            <consortium name="The Broad Institute Genome Sequencing Center for Infectious Disease"/>
            <person name="Wu L."/>
            <person name="Ma J."/>
        </authorList>
    </citation>
    <scope>NUCLEOTIDE SEQUENCE [LARGE SCALE GENOMIC DNA]</scope>
    <source>
        <strain evidence="4">JCM 18123</strain>
    </source>
</reference>
<dbReference type="Proteomes" id="UP001499993">
    <property type="component" value="Unassembled WGS sequence"/>
</dbReference>
<comment type="caution">
    <text evidence="3">The sequence shown here is derived from an EMBL/GenBank/DDBJ whole genome shotgun (WGS) entry which is preliminary data.</text>
</comment>
<feature type="domain" description="DUF58" evidence="2">
    <location>
        <begin position="208"/>
        <end position="276"/>
    </location>
</feature>
<feature type="transmembrane region" description="Helical" evidence="1">
    <location>
        <begin position="22"/>
        <end position="41"/>
    </location>
</feature>